<dbReference type="InterPro" id="IPR011576">
    <property type="entry name" value="Pyridox_Oxase_N"/>
</dbReference>
<accession>A0A5S9N0C8</accession>
<feature type="domain" description="Pyridoxamine 5'-phosphate oxidase N-terminal" evidence="1">
    <location>
        <begin position="24"/>
        <end position="133"/>
    </location>
</feature>
<evidence type="ECO:0000313" key="3">
    <source>
        <dbReference type="Proteomes" id="UP000434580"/>
    </source>
</evidence>
<dbReference type="Proteomes" id="UP000434580">
    <property type="component" value="Unassembled WGS sequence"/>
</dbReference>
<evidence type="ECO:0000313" key="2">
    <source>
        <dbReference type="EMBL" id="CAA0081768.1"/>
    </source>
</evidence>
<dbReference type="Pfam" id="PF01243">
    <property type="entry name" value="PNPOx_N"/>
    <property type="match status" value="1"/>
</dbReference>
<organism evidence="2 3">
    <name type="scientific">BD1-7 clade bacterium</name>
    <dbReference type="NCBI Taxonomy" id="2029982"/>
    <lineage>
        <taxon>Bacteria</taxon>
        <taxon>Pseudomonadati</taxon>
        <taxon>Pseudomonadota</taxon>
        <taxon>Gammaproteobacteria</taxon>
        <taxon>Cellvibrionales</taxon>
        <taxon>Spongiibacteraceae</taxon>
        <taxon>BD1-7 clade</taxon>
    </lineage>
</organism>
<dbReference type="Gene3D" id="2.30.110.10">
    <property type="entry name" value="Electron Transport, Fmn-binding Protein, Chain A"/>
    <property type="match status" value="1"/>
</dbReference>
<proteinExistence type="predicted"/>
<dbReference type="OrthoDB" id="162914at2"/>
<protein>
    <recommendedName>
        <fullName evidence="1">Pyridoxamine 5'-phosphate oxidase N-terminal domain-containing protein</fullName>
    </recommendedName>
</protein>
<dbReference type="InterPro" id="IPR012349">
    <property type="entry name" value="Split_barrel_FMN-bd"/>
</dbReference>
<dbReference type="EMBL" id="CACSII010000001">
    <property type="protein sequence ID" value="CAA0081768.1"/>
    <property type="molecule type" value="Genomic_DNA"/>
</dbReference>
<dbReference type="AlphaFoldDB" id="A0A5S9N0C8"/>
<dbReference type="SUPFAM" id="SSF50475">
    <property type="entry name" value="FMN-binding split barrel"/>
    <property type="match status" value="1"/>
</dbReference>
<reference evidence="2 3" key="1">
    <citation type="submission" date="2019-11" db="EMBL/GenBank/DDBJ databases">
        <authorList>
            <person name="Holert J."/>
        </authorList>
    </citation>
    <scope>NUCLEOTIDE SEQUENCE [LARGE SCALE GENOMIC DNA]</scope>
    <source>
        <strain evidence="2">BC5_2</strain>
    </source>
</reference>
<gene>
    <name evidence="2" type="ORF">DPBNPPHM_00386</name>
</gene>
<evidence type="ECO:0000259" key="1">
    <source>
        <dbReference type="Pfam" id="PF01243"/>
    </source>
</evidence>
<name>A0A5S9N0C8_9GAMM</name>
<sequence length="151" mass="17120">MSHDPTNLPKVPESHIDILNGSKAIVSTIRESDRHISTHPIIYHWDGEDLRFSTLKQRVKYRNLLANPQMTICVVCETDFTRYIEFRGTALLEDDVDNLFQRSLWNKLTGKDTFDLDPPGAERVVVTMIPEQISAPLLYGGKLSTPPVGDE</sequence>